<comment type="caution">
    <text evidence="1">The sequence shown here is derived from an EMBL/GenBank/DDBJ whole genome shotgun (WGS) entry which is preliminary data.</text>
</comment>
<dbReference type="AlphaFoldDB" id="A0ABD3PTV6"/>
<name>A0ABD3PTV6_9STRA</name>
<accession>A0ABD3PTV6</accession>
<sequence length="237" mass="26865">MNLLLRKVLPGDLDYSAEQVKRDVEGVFTTRFDDFVKCLVNGDEGPDDDGKAWTTETASLRGVVKTFVEPRSLLLDAFADGLSFDPVQRMHGCTTLTGIFREVPSKYVQKIVFSEFELTLPLVLHYLICDYTNTQEQRFFEKIFVPYIEAKSNDDQAKSADKKFLPMFVKYCTGSPCLPPVVSDTAREVECCIKVKIKFRDNAELLELTGYIDTFTAKMDRTFAYSDGSSSFTIDRS</sequence>
<evidence type="ECO:0000313" key="1">
    <source>
        <dbReference type="EMBL" id="KAL3791590.1"/>
    </source>
</evidence>
<gene>
    <name evidence="1" type="ORF">ACHAWO_005916</name>
</gene>
<evidence type="ECO:0000313" key="2">
    <source>
        <dbReference type="Proteomes" id="UP001530400"/>
    </source>
</evidence>
<keyword evidence="2" id="KW-1185">Reference proteome</keyword>
<protein>
    <submittedName>
        <fullName evidence="1">Uncharacterized protein</fullName>
    </submittedName>
</protein>
<reference evidence="1 2" key="1">
    <citation type="submission" date="2024-10" db="EMBL/GenBank/DDBJ databases">
        <title>Updated reference genomes for cyclostephanoid diatoms.</title>
        <authorList>
            <person name="Roberts W.R."/>
            <person name="Alverson A.J."/>
        </authorList>
    </citation>
    <scope>NUCLEOTIDE SEQUENCE [LARGE SCALE GENOMIC DNA]</scope>
    <source>
        <strain evidence="1 2">AJA010-31</strain>
    </source>
</reference>
<proteinExistence type="predicted"/>
<dbReference type="EMBL" id="JALLPJ020000459">
    <property type="protein sequence ID" value="KAL3791590.1"/>
    <property type="molecule type" value="Genomic_DNA"/>
</dbReference>
<organism evidence="1 2">
    <name type="scientific">Cyclotella atomus</name>
    <dbReference type="NCBI Taxonomy" id="382360"/>
    <lineage>
        <taxon>Eukaryota</taxon>
        <taxon>Sar</taxon>
        <taxon>Stramenopiles</taxon>
        <taxon>Ochrophyta</taxon>
        <taxon>Bacillariophyta</taxon>
        <taxon>Coscinodiscophyceae</taxon>
        <taxon>Thalassiosirophycidae</taxon>
        <taxon>Stephanodiscales</taxon>
        <taxon>Stephanodiscaceae</taxon>
        <taxon>Cyclotella</taxon>
    </lineage>
</organism>
<dbReference type="Proteomes" id="UP001530400">
    <property type="component" value="Unassembled WGS sequence"/>
</dbReference>